<dbReference type="HOGENOM" id="CLU_2370739_0_0_4"/>
<keyword evidence="4" id="KW-1185">Reference proteome</keyword>
<protein>
    <submittedName>
        <fullName evidence="3">Uncharacterized protein</fullName>
    </submittedName>
</protein>
<gene>
    <name evidence="3" type="ordered locus">Rmet_4551</name>
</gene>
<keyword evidence="2" id="KW-0812">Transmembrane</keyword>
<evidence type="ECO:0000313" key="4">
    <source>
        <dbReference type="Proteomes" id="UP000002429"/>
    </source>
</evidence>
<reference evidence="4" key="1">
    <citation type="journal article" date="2010" name="PLoS ONE">
        <title>The complete genome sequence of Cupriavidus metallidurans strain CH34, a master survivalist in harsh and anthropogenic environments.</title>
        <authorList>
            <person name="Janssen P.J."/>
            <person name="Van Houdt R."/>
            <person name="Moors H."/>
            <person name="Monsieurs P."/>
            <person name="Morin N."/>
            <person name="Michaux A."/>
            <person name="Benotmane M.A."/>
            <person name="Leys N."/>
            <person name="Vallaeys T."/>
            <person name="Lapidus A."/>
            <person name="Monchy S."/>
            <person name="Medigue C."/>
            <person name="Taghavi S."/>
            <person name="McCorkle S."/>
            <person name="Dunn J."/>
            <person name="van der Lelie D."/>
            <person name="Mergeay M."/>
        </authorList>
    </citation>
    <scope>NUCLEOTIDE SEQUENCE [LARGE SCALE GENOMIC DNA]</scope>
    <source>
        <strain evidence="4">ATCC 43123 / DSM 2839 / NBRC 102507 / CH34</strain>
    </source>
</reference>
<evidence type="ECO:0000256" key="2">
    <source>
        <dbReference type="SAM" id="Phobius"/>
    </source>
</evidence>
<accession>Q1LEL0</accession>
<keyword evidence="2" id="KW-1133">Transmembrane helix</keyword>
<dbReference type="Proteomes" id="UP000002429">
    <property type="component" value="Plasmid megaplasmid"/>
</dbReference>
<evidence type="ECO:0000313" key="3">
    <source>
        <dbReference type="EMBL" id="ABF11416.1"/>
    </source>
</evidence>
<keyword evidence="2" id="KW-0472">Membrane</keyword>
<dbReference type="KEGG" id="rme:Rmet_4551"/>
<geneLocation type="plasmid" evidence="3 4">
    <name>megaplasmid</name>
</geneLocation>
<organism evidence="3 4">
    <name type="scientific">Cupriavidus metallidurans (strain ATCC 43123 / DSM 2839 / NBRC 102507 / CH34)</name>
    <name type="common">Ralstonia metallidurans</name>
    <dbReference type="NCBI Taxonomy" id="266264"/>
    <lineage>
        <taxon>Bacteria</taxon>
        <taxon>Pseudomonadati</taxon>
        <taxon>Pseudomonadota</taxon>
        <taxon>Betaproteobacteria</taxon>
        <taxon>Burkholderiales</taxon>
        <taxon>Burkholderiaceae</taxon>
        <taxon>Cupriavidus</taxon>
    </lineage>
</organism>
<dbReference type="EMBL" id="CP000353">
    <property type="protein sequence ID" value="ABF11416.1"/>
    <property type="molecule type" value="Genomic_DNA"/>
</dbReference>
<sequence>MFTESGARHASARFGVLVAILLIAIEIVCAASAILALRSLREVGRHYKAFEDGLSPPAAARDQSRDASASPPNLARHSSEVADVSGPEFRSITLK</sequence>
<proteinExistence type="predicted"/>
<keyword evidence="3" id="KW-0614">Plasmid</keyword>
<evidence type="ECO:0000256" key="1">
    <source>
        <dbReference type="SAM" id="MobiDB-lite"/>
    </source>
</evidence>
<dbReference type="AlphaFoldDB" id="Q1LEL0"/>
<feature type="compositionally biased region" description="Low complexity" evidence="1">
    <location>
        <begin position="56"/>
        <end position="71"/>
    </location>
</feature>
<feature type="transmembrane region" description="Helical" evidence="2">
    <location>
        <begin position="12"/>
        <end position="37"/>
    </location>
</feature>
<feature type="region of interest" description="Disordered" evidence="1">
    <location>
        <begin position="52"/>
        <end position="95"/>
    </location>
</feature>
<name>Q1LEL0_CUPMC</name>